<reference evidence="2 3" key="1">
    <citation type="submission" date="2017-04" db="EMBL/GenBank/DDBJ databases">
        <authorList>
            <person name="Afonso C.L."/>
            <person name="Miller P.J."/>
            <person name="Scott M.A."/>
            <person name="Spackman E."/>
            <person name="Goraichik I."/>
            <person name="Dimitrov K.M."/>
            <person name="Suarez D.L."/>
            <person name="Swayne D.E."/>
        </authorList>
    </citation>
    <scope>NUCLEOTIDE SEQUENCE [LARGE SCALE GENOMIC DNA]</scope>
    <source>
        <strain evidence="2 3">USBA 355</strain>
    </source>
</reference>
<dbReference type="STRING" id="560819.SAMN05428998_13543"/>
<dbReference type="EMBL" id="FWZX01000035">
    <property type="protein sequence ID" value="SMF76370.1"/>
    <property type="molecule type" value="Genomic_DNA"/>
</dbReference>
<dbReference type="PROSITE" id="PS50851">
    <property type="entry name" value="CHEW"/>
    <property type="match status" value="1"/>
</dbReference>
<dbReference type="Pfam" id="PF01584">
    <property type="entry name" value="CheW"/>
    <property type="match status" value="1"/>
</dbReference>
<evidence type="ECO:0000313" key="2">
    <source>
        <dbReference type="EMBL" id="SMF76370.1"/>
    </source>
</evidence>
<dbReference type="InterPro" id="IPR002545">
    <property type="entry name" value="CheW-lke_dom"/>
</dbReference>
<evidence type="ECO:0000259" key="1">
    <source>
        <dbReference type="PROSITE" id="PS50851"/>
    </source>
</evidence>
<evidence type="ECO:0000313" key="3">
    <source>
        <dbReference type="Proteomes" id="UP000192917"/>
    </source>
</evidence>
<sequence length="160" mass="17927">MSQDRRQPNTDHAHEDGAEYVTFRIAKQLFGIHVLKVQDVLNHCKTTRIPLAPPEIAGSLNLRGRIVTAIDVRLRLGLPMRNADETPMSIVVENEGELYSLMVDSVGEVLPLTNGSWERNPPTLDPRLREYSEGIYRLDGELLVVLDVNRLLDYGGLKAA</sequence>
<dbReference type="Gene3D" id="2.30.30.40">
    <property type="entry name" value="SH3 Domains"/>
    <property type="match status" value="1"/>
</dbReference>
<dbReference type="RefSeq" id="WP_085125948.1">
    <property type="nucleotide sequence ID" value="NZ_FWZX01000035.1"/>
</dbReference>
<gene>
    <name evidence="2" type="ORF">SAMN05428998_13543</name>
</gene>
<dbReference type="SUPFAM" id="SSF50341">
    <property type="entry name" value="CheW-like"/>
    <property type="match status" value="1"/>
</dbReference>
<organism evidence="2 3">
    <name type="scientific">Tistlia consotensis USBA 355</name>
    <dbReference type="NCBI Taxonomy" id="560819"/>
    <lineage>
        <taxon>Bacteria</taxon>
        <taxon>Pseudomonadati</taxon>
        <taxon>Pseudomonadota</taxon>
        <taxon>Alphaproteobacteria</taxon>
        <taxon>Rhodospirillales</taxon>
        <taxon>Rhodovibrionaceae</taxon>
        <taxon>Tistlia</taxon>
    </lineage>
</organism>
<name>A0A1Y6CND8_9PROT</name>
<keyword evidence="3" id="KW-1185">Reference proteome</keyword>
<dbReference type="CDD" id="cd00732">
    <property type="entry name" value="CheW"/>
    <property type="match status" value="1"/>
</dbReference>
<accession>A0A1Y6CND8</accession>
<feature type="domain" description="CheW-like" evidence="1">
    <location>
        <begin position="17"/>
        <end position="157"/>
    </location>
</feature>
<protein>
    <submittedName>
        <fullName evidence="2">CheW protein</fullName>
    </submittedName>
</protein>
<dbReference type="SMART" id="SM00260">
    <property type="entry name" value="CheW"/>
    <property type="match status" value="1"/>
</dbReference>
<dbReference type="AlphaFoldDB" id="A0A1Y6CND8"/>
<dbReference type="Proteomes" id="UP000192917">
    <property type="component" value="Unassembled WGS sequence"/>
</dbReference>
<dbReference type="GO" id="GO:0007165">
    <property type="term" value="P:signal transduction"/>
    <property type="evidence" value="ECO:0007669"/>
    <property type="project" value="InterPro"/>
</dbReference>
<dbReference type="PANTHER" id="PTHR22617:SF23">
    <property type="entry name" value="CHEMOTAXIS PROTEIN CHEW"/>
    <property type="match status" value="1"/>
</dbReference>
<dbReference type="PANTHER" id="PTHR22617">
    <property type="entry name" value="CHEMOTAXIS SENSOR HISTIDINE KINASE-RELATED"/>
    <property type="match status" value="1"/>
</dbReference>
<proteinExistence type="predicted"/>
<dbReference type="GO" id="GO:0006935">
    <property type="term" value="P:chemotaxis"/>
    <property type="evidence" value="ECO:0007669"/>
    <property type="project" value="InterPro"/>
</dbReference>
<dbReference type="InterPro" id="IPR039315">
    <property type="entry name" value="CheW"/>
</dbReference>
<dbReference type="GO" id="GO:0005829">
    <property type="term" value="C:cytosol"/>
    <property type="evidence" value="ECO:0007669"/>
    <property type="project" value="TreeGrafter"/>
</dbReference>
<dbReference type="Gene3D" id="2.40.50.180">
    <property type="entry name" value="CheA-289, Domain 4"/>
    <property type="match status" value="1"/>
</dbReference>
<dbReference type="InterPro" id="IPR036061">
    <property type="entry name" value="CheW-like_dom_sf"/>
</dbReference>